<comment type="caution">
    <text evidence="1">The sequence shown here is derived from an EMBL/GenBank/DDBJ whole genome shotgun (WGS) entry which is preliminary data.</text>
</comment>
<protein>
    <submittedName>
        <fullName evidence="1">Uncharacterized protein</fullName>
    </submittedName>
</protein>
<organism evidence="1">
    <name type="scientific">marine sediment metagenome</name>
    <dbReference type="NCBI Taxonomy" id="412755"/>
    <lineage>
        <taxon>unclassified sequences</taxon>
        <taxon>metagenomes</taxon>
        <taxon>ecological metagenomes</taxon>
    </lineage>
</organism>
<dbReference type="AlphaFoldDB" id="A0A0F9JJJ1"/>
<proteinExistence type="predicted"/>
<name>A0A0F9JJJ1_9ZZZZ</name>
<reference evidence="1" key="1">
    <citation type="journal article" date="2015" name="Nature">
        <title>Complex archaea that bridge the gap between prokaryotes and eukaryotes.</title>
        <authorList>
            <person name="Spang A."/>
            <person name="Saw J.H."/>
            <person name="Jorgensen S.L."/>
            <person name="Zaremba-Niedzwiedzka K."/>
            <person name="Martijn J."/>
            <person name="Lind A.E."/>
            <person name="van Eijk R."/>
            <person name="Schleper C."/>
            <person name="Guy L."/>
            <person name="Ettema T.J."/>
        </authorList>
    </citation>
    <scope>NUCLEOTIDE SEQUENCE</scope>
</reference>
<evidence type="ECO:0000313" key="1">
    <source>
        <dbReference type="EMBL" id="KKM05921.1"/>
    </source>
</evidence>
<dbReference type="EMBL" id="LAZR01016110">
    <property type="protein sequence ID" value="KKM05921.1"/>
    <property type="molecule type" value="Genomic_DNA"/>
</dbReference>
<sequence length="229" mass="24614">MVLPDDSDKARDPDPFAAIEESTALVVTEAQGITITDQDSYGHAGAFLTDVLKPARKEIEATFGPIIKKAHAAHKEATGQRKRHEAPLIEAEKIVKSIMGAYVIEQRRIAAEAEAERLKVAREEAETAALAEAARLEEAGHTEAAAEMITAPVVPVVSAPPPEEPKADGVSARFVTKYRIIDARKITAAFMMPDEKKIGQIVRSMGVDAARLVGGIEIYEEPVIAAAAR</sequence>
<gene>
    <name evidence="1" type="ORF">LCGC14_1749190</name>
</gene>
<accession>A0A0F9JJJ1</accession>